<dbReference type="Proteomes" id="UP000297777">
    <property type="component" value="Unassembled WGS sequence"/>
</dbReference>
<feature type="compositionally biased region" description="Low complexity" evidence="1">
    <location>
        <begin position="255"/>
        <end position="266"/>
    </location>
</feature>
<evidence type="ECO:0000256" key="1">
    <source>
        <dbReference type="SAM" id="MobiDB-lite"/>
    </source>
</evidence>
<dbReference type="EMBL" id="PQXH01000106">
    <property type="protein sequence ID" value="TGO11602.1"/>
    <property type="molecule type" value="Genomic_DNA"/>
</dbReference>
<feature type="compositionally biased region" description="Low complexity" evidence="1">
    <location>
        <begin position="212"/>
        <end position="233"/>
    </location>
</feature>
<feature type="region of interest" description="Disordered" evidence="1">
    <location>
        <begin position="255"/>
        <end position="282"/>
    </location>
</feature>
<evidence type="ECO:0000313" key="4">
    <source>
        <dbReference type="Proteomes" id="UP000297777"/>
    </source>
</evidence>
<dbReference type="AlphaFoldDB" id="A0A4Z1EL35"/>
<organism evidence="3 4">
    <name type="scientific">Botrytis tulipae</name>
    <dbReference type="NCBI Taxonomy" id="87230"/>
    <lineage>
        <taxon>Eukaryota</taxon>
        <taxon>Fungi</taxon>
        <taxon>Dikarya</taxon>
        <taxon>Ascomycota</taxon>
        <taxon>Pezizomycotina</taxon>
        <taxon>Leotiomycetes</taxon>
        <taxon>Helotiales</taxon>
        <taxon>Sclerotiniaceae</taxon>
        <taxon>Botrytis</taxon>
    </lineage>
</organism>
<accession>A0A4Z1EL35</accession>
<name>A0A4Z1EL35_9HELO</name>
<feature type="compositionally biased region" description="Acidic residues" evidence="1">
    <location>
        <begin position="55"/>
        <end position="66"/>
    </location>
</feature>
<feature type="region of interest" description="Disordered" evidence="1">
    <location>
        <begin position="212"/>
        <end position="234"/>
    </location>
</feature>
<keyword evidence="4" id="KW-1185">Reference proteome</keyword>
<reference evidence="3 4" key="1">
    <citation type="submission" date="2017-12" db="EMBL/GenBank/DDBJ databases">
        <title>Comparative genomics of Botrytis spp.</title>
        <authorList>
            <person name="Valero-Jimenez C.A."/>
            <person name="Tapia P."/>
            <person name="Veloso J."/>
            <person name="Silva-Moreno E."/>
            <person name="Staats M."/>
            <person name="Valdes J.H."/>
            <person name="Van Kan J.A.L."/>
        </authorList>
    </citation>
    <scope>NUCLEOTIDE SEQUENCE [LARGE SCALE GENOMIC DNA]</scope>
    <source>
        <strain evidence="3 4">Bt9001</strain>
    </source>
</reference>
<evidence type="ECO:0000256" key="2">
    <source>
        <dbReference type="SAM" id="SignalP"/>
    </source>
</evidence>
<feature type="signal peptide" evidence="2">
    <location>
        <begin position="1"/>
        <end position="19"/>
    </location>
</feature>
<feature type="compositionally biased region" description="Gly residues" evidence="1">
    <location>
        <begin position="44"/>
        <end position="54"/>
    </location>
</feature>
<sequence>MQLLTVVGAIAVLSNVVSAVPQPSEKIEQIQEKRWGWPWSTDSGKGGHGGGSWGGDDDDDDDDDDSNTSIRSLLPFTHPHLVAEETGTSTTVSGTSFSTFVSSSSIGSSSATNILIPGGGALSTTVSIISTITDPILSATPIVIGTSTSPSPSSTLSATLIIDNTSLTLCSALPTSIVTVTESCTRTEWITVIESGSWTLTPLPSTTPISASASWTTTPLPSGSPSGAVSSGGNSTGIWTVTPVETSSRIWTSSMGNASVTSSSSSALEMGTGTSVSAAPSVSGNSSSWVLSSLSSTLSLISVTSTPATSTQESTSTTLLFSTTTIPYSSSSSSLSFLSSSSISSSLPPASSFSLSIPALPISTGTTDLHPSTTIAFTTTVTTIQVSGTPNPAAVHCGLHGLPVGDYFLAEFVEDKAGVPVTLQGCWEFCDGVYGIDKGCVSYSFYPEPGTGAPRCDLFGGSVAQSLDSIIPSVPNVWFDLECGDPSLRG</sequence>
<evidence type="ECO:0008006" key="5">
    <source>
        <dbReference type="Google" id="ProtNLM"/>
    </source>
</evidence>
<dbReference type="OrthoDB" id="3561450at2759"/>
<protein>
    <recommendedName>
        <fullName evidence="5">Apple domain-containing protein</fullName>
    </recommendedName>
</protein>
<keyword evidence="2" id="KW-0732">Signal</keyword>
<feature type="chain" id="PRO_5021340401" description="Apple domain-containing protein" evidence="2">
    <location>
        <begin position="20"/>
        <end position="490"/>
    </location>
</feature>
<gene>
    <name evidence="3" type="ORF">BTUL_0106g00410</name>
</gene>
<evidence type="ECO:0000313" key="3">
    <source>
        <dbReference type="EMBL" id="TGO11602.1"/>
    </source>
</evidence>
<comment type="caution">
    <text evidence="3">The sequence shown here is derived from an EMBL/GenBank/DDBJ whole genome shotgun (WGS) entry which is preliminary data.</text>
</comment>
<proteinExistence type="predicted"/>
<feature type="region of interest" description="Disordered" evidence="1">
    <location>
        <begin position="29"/>
        <end position="72"/>
    </location>
</feature>